<feature type="domain" description="Pyridoxine 5'-phosphate oxidase dimerisation C-terminal" evidence="6">
    <location>
        <begin position="172"/>
        <end position="212"/>
    </location>
</feature>
<dbReference type="GO" id="GO:0010181">
    <property type="term" value="F:FMN binding"/>
    <property type="evidence" value="ECO:0007669"/>
    <property type="project" value="InterPro"/>
</dbReference>
<keyword evidence="4 7" id="KW-0560">Oxidoreductase</keyword>
<dbReference type="Pfam" id="PF10590">
    <property type="entry name" value="PNP_phzG_C"/>
    <property type="match status" value="1"/>
</dbReference>
<evidence type="ECO:0000256" key="4">
    <source>
        <dbReference type="ARBA" id="ARBA00023002"/>
    </source>
</evidence>
<evidence type="ECO:0000259" key="5">
    <source>
        <dbReference type="Pfam" id="PF01243"/>
    </source>
</evidence>
<evidence type="ECO:0000313" key="7">
    <source>
        <dbReference type="EMBL" id="MPM41552.1"/>
    </source>
</evidence>
<comment type="caution">
    <text evidence="7">The sequence shown here is derived from an EMBL/GenBank/DDBJ whole genome shotgun (WGS) entry which is preliminary data.</text>
</comment>
<dbReference type="GO" id="GO:0004733">
    <property type="term" value="F:pyridoxamine phosphate oxidase activity"/>
    <property type="evidence" value="ECO:0007669"/>
    <property type="project" value="UniProtKB-EC"/>
</dbReference>
<dbReference type="InterPro" id="IPR019576">
    <property type="entry name" value="Pyridoxamine_oxidase_dimer_C"/>
</dbReference>
<dbReference type="PANTHER" id="PTHR10851">
    <property type="entry name" value="PYRIDOXINE-5-PHOSPHATE OXIDASE"/>
    <property type="match status" value="1"/>
</dbReference>
<name>A0A644ZKY7_9ZZZZ</name>
<dbReference type="PIRSF" id="PIRSF000190">
    <property type="entry name" value="Pyd_amn-ph_oxd"/>
    <property type="match status" value="1"/>
</dbReference>
<feature type="domain" description="Pyridoxamine 5'-phosphate oxidase N-terminal" evidence="5">
    <location>
        <begin position="45"/>
        <end position="152"/>
    </location>
</feature>
<dbReference type="SUPFAM" id="SSF50475">
    <property type="entry name" value="FMN-binding split barrel"/>
    <property type="match status" value="1"/>
</dbReference>
<proteinExistence type="predicted"/>
<dbReference type="NCBIfam" id="TIGR00558">
    <property type="entry name" value="pdxH"/>
    <property type="match status" value="1"/>
</dbReference>
<keyword evidence="3" id="KW-0288">FMN</keyword>
<dbReference type="InterPro" id="IPR011576">
    <property type="entry name" value="Pyridox_Oxase_N"/>
</dbReference>
<protein>
    <submittedName>
        <fullName evidence="7">Pyridoxine/pyridoxamine 5'-phosphate oxidase</fullName>
        <ecNumber evidence="7">1.4.3.5</ecNumber>
    </submittedName>
</protein>
<keyword evidence="2" id="KW-0285">Flavoprotein</keyword>
<reference evidence="7" key="1">
    <citation type="submission" date="2019-08" db="EMBL/GenBank/DDBJ databases">
        <authorList>
            <person name="Kucharzyk K."/>
            <person name="Murdoch R.W."/>
            <person name="Higgins S."/>
            <person name="Loffler F."/>
        </authorList>
    </citation>
    <scope>NUCLEOTIDE SEQUENCE</scope>
</reference>
<accession>A0A644ZKY7</accession>
<dbReference type="AlphaFoldDB" id="A0A644ZKY7"/>
<dbReference type="EMBL" id="VSSQ01009414">
    <property type="protein sequence ID" value="MPM41552.1"/>
    <property type="molecule type" value="Genomic_DNA"/>
</dbReference>
<dbReference type="PANTHER" id="PTHR10851:SF0">
    <property type="entry name" value="PYRIDOXINE-5'-PHOSPHATE OXIDASE"/>
    <property type="match status" value="1"/>
</dbReference>
<gene>
    <name evidence="7" type="primary">pdxH_9</name>
    <name evidence="7" type="ORF">SDC9_88207</name>
</gene>
<organism evidence="7">
    <name type="scientific">bioreactor metagenome</name>
    <dbReference type="NCBI Taxonomy" id="1076179"/>
    <lineage>
        <taxon>unclassified sequences</taxon>
        <taxon>metagenomes</taxon>
        <taxon>ecological metagenomes</taxon>
    </lineage>
</organism>
<dbReference type="GO" id="GO:0008615">
    <property type="term" value="P:pyridoxine biosynthetic process"/>
    <property type="evidence" value="ECO:0007669"/>
    <property type="project" value="InterPro"/>
</dbReference>
<comment type="cofactor">
    <cofactor evidence="1">
        <name>FMN</name>
        <dbReference type="ChEBI" id="CHEBI:58210"/>
    </cofactor>
</comment>
<evidence type="ECO:0000259" key="6">
    <source>
        <dbReference type="Pfam" id="PF10590"/>
    </source>
</evidence>
<dbReference type="Gene3D" id="2.30.110.10">
    <property type="entry name" value="Electron Transport, Fmn-binding Protein, Chain A"/>
    <property type="match status" value="1"/>
</dbReference>
<evidence type="ECO:0000256" key="3">
    <source>
        <dbReference type="ARBA" id="ARBA00022643"/>
    </source>
</evidence>
<dbReference type="InterPro" id="IPR012349">
    <property type="entry name" value="Split_barrel_FMN-bd"/>
</dbReference>
<evidence type="ECO:0000256" key="2">
    <source>
        <dbReference type="ARBA" id="ARBA00022630"/>
    </source>
</evidence>
<dbReference type="NCBIfam" id="NF004231">
    <property type="entry name" value="PRK05679.1"/>
    <property type="match status" value="1"/>
</dbReference>
<dbReference type="EC" id="1.4.3.5" evidence="7"/>
<evidence type="ECO:0000256" key="1">
    <source>
        <dbReference type="ARBA" id="ARBA00001917"/>
    </source>
</evidence>
<dbReference type="Pfam" id="PF01243">
    <property type="entry name" value="PNPOx_N"/>
    <property type="match status" value="1"/>
</dbReference>
<dbReference type="InterPro" id="IPR000659">
    <property type="entry name" value="Pyridox_Oxase"/>
</dbReference>
<sequence>MEEKSLYHMRKDYSPAPLDPAHLEQDPFLQFAKWFDQALEFEQMEANAMIVSTCDLSLRPSSRVVLLKSYSREGFVFFTNYHSKKGRDLTANPNISLLFFWPATMRQVRIEGRAHKVEEAISQEYFSGRPRESKASSALSRQSEPLFEKEQFNDNVKNLIESDQEILRPTHWGGYVVVPVSFEFWQGGIGRAHDRYLYKKGPKGWNISPLYP</sequence>